<comment type="caution">
    <text evidence="1">The sequence shown here is derived from an EMBL/GenBank/DDBJ whole genome shotgun (WGS) entry which is preliminary data.</text>
</comment>
<evidence type="ECO:0000313" key="2">
    <source>
        <dbReference type="Proteomes" id="UP001189429"/>
    </source>
</evidence>
<evidence type="ECO:0000313" key="1">
    <source>
        <dbReference type="EMBL" id="CAK0835396.1"/>
    </source>
</evidence>
<keyword evidence="2" id="KW-1185">Reference proteome</keyword>
<dbReference type="Proteomes" id="UP001189429">
    <property type="component" value="Unassembled WGS sequence"/>
</dbReference>
<accession>A0ABN9SSZ7</accession>
<organism evidence="1 2">
    <name type="scientific">Prorocentrum cordatum</name>
    <dbReference type="NCBI Taxonomy" id="2364126"/>
    <lineage>
        <taxon>Eukaryota</taxon>
        <taxon>Sar</taxon>
        <taxon>Alveolata</taxon>
        <taxon>Dinophyceae</taxon>
        <taxon>Prorocentrales</taxon>
        <taxon>Prorocentraceae</taxon>
        <taxon>Prorocentrum</taxon>
    </lineage>
</organism>
<reference evidence="1" key="1">
    <citation type="submission" date="2023-10" db="EMBL/GenBank/DDBJ databases">
        <authorList>
            <person name="Chen Y."/>
            <person name="Shah S."/>
            <person name="Dougan E. K."/>
            <person name="Thang M."/>
            <person name="Chan C."/>
        </authorList>
    </citation>
    <scope>NUCLEOTIDE SEQUENCE [LARGE SCALE GENOMIC DNA]</scope>
</reference>
<sequence length="395" mass="43742">MPAGVLFQVFANGFKCNHSFINYEIFFGLPSLEAKRGGGPKTLAACQTASPRTETHGSIFMLLNYISEVLPSPPLACGPGYTFHASPTTMATSSVYVAAQQWRQLNTVCGTVRVIKRPAPGLTNRLLATSFRMVSLLVSHVVVLSLLDYLLVFLFTMLYVFHNICYGSTLSLFRRARTRATIDMFAWIWTGQFRNLSTSSTRAPYLRYGASSVSSHQLRTIWTTAFREGPACHRNSPVRFSSTRLTWWSRVTAVQLSTGTSLSLGGASRWLSPFTTSCWISVVLQSLPVMMRLSLVLHGIPTMWGRSRLCTLPSTSSATCCLLTQTIVYNLSYNITGRRSEIPVAPVTVWTGVPAYPLSIFVIVFNPYISHHLLLSLILNMLQTLFADTPVLVAT</sequence>
<name>A0ABN9SSZ7_9DINO</name>
<dbReference type="EMBL" id="CAUYUJ010013069">
    <property type="protein sequence ID" value="CAK0835396.1"/>
    <property type="molecule type" value="Genomic_DNA"/>
</dbReference>
<protein>
    <submittedName>
        <fullName evidence="1">Uncharacterized protein</fullName>
    </submittedName>
</protein>
<proteinExistence type="predicted"/>
<gene>
    <name evidence="1" type="ORF">PCOR1329_LOCUS32342</name>
</gene>